<gene>
    <name evidence="3" type="ORF">PRI8871_00650</name>
</gene>
<feature type="signal peptide" evidence="2">
    <location>
        <begin position="1"/>
        <end position="18"/>
    </location>
</feature>
<protein>
    <recommendedName>
        <fullName evidence="5">Transferrin-binding protein B C-lobe/N-lobe beta barrel domain-containing protein</fullName>
    </recommendedName>
</protein>
<dbReference type="EMBL" id="OMOJ01000001">
    <property type="protein sequence ID" value="SPF78061.1"/>
    <property type="molecule type" value="Genomic_DNA"/>
</dbReference>
<name>A0A2R8APT7_9RHOB</name>
<sequence length="367" mass="38799">MTRTLAFFAALGVLTACSGGNPLKTAETATTTTTGSTTTNSPITTTRNLPSGTTNASANSAIVRYETQTEDSTGGYAMNIAYNNDQGQDEFNVDNLPFDGDNSYVRGNTAGAQNTIGQIGSFAVYEADNTTVDPVTGTTINTFTYRAIYGRSTSGASEFAIIRSGSYAGYGFGGFIYQRNEFDDAGNTVRLVMPTEGDAIYRGDYSGIRVYDGVSGLHYVDGDAEMLIDFKDFNDDQQGVALFISNRRLLDINGNDVTANYYSAIDAAGSAAAVRRTDGSGNLVLPTVTPVVTPGVADDNGELLQGLGSLLAFTDGTIATEGEGTYYAIMSGDNAEEIVGIAVTEGDNYWVDGTTYQETGGFIVYRQ</sequence>
<feature type="compositionally biased region" description="Low complexity" evidence="1">
    <location>
        <begin position="26"/>
        <end position="46"/>
    </location>
</feature>
<dbReference type="Proteomes" id="UP000244904">
    <property type="component" value="Unassembled WGS sequence"/>
</dbReference>
<keyword evidence="2" id="KW-0732">Signal</keyword>
<dbReference type="PROSITE" id="PS51257">
    <property type="entry name" value="PROKAR_LIPOPROTEIN"/>
    <property type="match status" value="1"/>
</dbReference>
<evidence type="ECO:0000313" key="3">
    <source>
        <dbReference type="EMBL" id="SPF78061.1"/>
    </source>
</evidence>
<feature type="region of interest" description="Disordered" evidence="1">
    <location>
        <begin position="26"/>
        <end position="55"/>
    </location>
</feature>
<dbReference type="OrthoDB" id="7739218at2"/>
<reference evidence="4" key="1">
    <citation type="submission" date="2018-03" db="EMBL/GenBank/DDBJ databases">
        <authorList>
            <person name="Rodrigo-Torres L."/>
            <person name="Arahal R. D."/>
            <person name="Lucena T."/>
        </authorList>
    </citation>
    <scope>NUCLEOTIDE SEQUENCE [LARGE SCALE GENOMIC DNA]</scope>
    <source>
        <strain evidence="4">CECT 8871</strain>
    </source>
</reference>
<keyword evidence="4" id="KW-1185">Reference proteome</keyword>
<evidence type="ECO:0008006" key="5">
    <source>
        <dbReference type="Google" id="ProtNLM"/>
    </source>
</evidence>
<evidence type="ECO:0000313" key="4">
    <source>
        <dbReference type="Proteomes" id="UP000244904"/>
    </source>
</evidence>
<organism evidence="3 4">
    <name type="scientific">Pseudoprimorskyibacter insulae</name>
    <dbReference type="NCBI Taxonomy" id="1695997"/>
    <lineage>
        <taxon>Bacteria</taxon>
        <taxon>Pseudomonadati</taxon>
        <taxon>Pseudomonadota</taxon>
        <taxon>Alphaproteobacteria</taxon>
        <taxon>Rhodobacterales</taxon>
        <taxon>Paracoccaceae</taxon>
        <taxon>Pseudoprimorskyibacter</taxon>
    </lineage>
</organism>
<dbReference type="AlphaFoldDB" id="A0A2R8APT7"/>
<dbReference type="RefSeq" id="WP_108884738.1">
    <property type="nucleotide sequence ID" value="NZ_OMOJ01000001.1"/>
</dbReference>
<accession>A0A2R8APT7</accession>
<evidence type="ECO:0000256" key="1">
    <source>
        <dbReference type="SAM" id="MobiDB-lite"/>
    </source>
</evidence>
<feature type="chain" id="PRO_5015351701" description="Transferrin-binding protein B C-lobe/N-lobe beta barrel domain-containing protein" evidence="2">
    <location>
        <begin position="19"/>
        <end position="367"/>
    </location>
</feature>
<evidence type="ECO:0000256" key="2">
    <source>
        <dbReference type="SAM" id="SignalP"/>
    </source>
</evidence>
<proteinExistence type="predicted"/>